<feature type="transmembrane region" description="Helical" evidence="1">
    <location>
        <begin position="40"/>
        <end position="59"/>
    </location>
</feature>
<organism evidence="2 3">
    <name type="scientific">Frateuria terrea</name>
    <dbReference type="NCBI Taxonomy" id="529704"/>
    <lineage>
        <taxon>Bacteria</taxon>
        <taxon>Pseudomonadati</taxon>
        <taxon>Pseudomonadota</taxon>
        <taxon>Gammaproteobacteria</taxon>
        <taxon>Lysobacterales</taxon>
        <taxon>Rhodanobacteraceae</taxon>
        <taxon>Frateuria</taxon>
    </lineage>
</organism>
<keyword evidence="1" id="KW-1133">Transmembrane helix</keyword>
<sequence length="120" mass="12700">MEPMLSMRTALVLLALTALGGLLMAGIRFAGKPHPPTWLAMGHGFIAGAAVTLLVYDYFIVGLPGMAQLGLLLFLLAAAGGIAMNLGYHWKRLALPKWLVVVHALIAVAGFVLLLIAAWP</sequence>
<name>A0A1H6SPR2_9GAMM</name>
<accession>A0A1H6SPR2</accession>
<evidence type="ECO:0000313" key="2">
    <source>
        <dbReference type="EMBL" id="SEI69811.1"/>
    </source>
</evidence>
<gene>
    <name evidence="2" type="ORF">SAMN04487997_1501</name>
</gene>
<dbReference type="EMBL" id="FNYC01000002">
    <property type="protein sequence ID" value="SEI69811.1"/>
    <property type="molecule type" value="Genomic_DNA"/>
</dbReference>
<proteinExistence type="predicted"/>
<protein>
    <submittedName>
        <fullName evidence="2">Uncharacterized protein</fullName>
    </submittedName>
</protein>
<feature type="transmembrane region" description="Helical" evidence="1">
    <location>
        <begin position="100"/>
        <end position="119"/>
    </location>
</feature>
<evidence type="ECO:0000256" key="1">
    <source>
        <dbReference type="SAM" id="Phobius"/>
    </source>
</evidence>
<keyword evidence="3" id="KW-1185">Reference proteome</keyword>
<keyword evidence="1" id="KW-0472">Membrane</keyword>
<feature type="transmembrane region" description="Helical" evidence="1">
    <location>
        <begin position="71"/>
        <end position="88"/>
    </location>
</feature>
<dbReference type="OrthoDB" id="8912972at2"/>
<dbReference type="Proteomes" id="UP000199420">
    <property type="component" value="Unassembled WGS sequence"/>
</dbReference>
<evidence type="ECO:0000313" key="3">
    <source>
        <dbReference type="Proteomes" id="UP000199420"/>
    </source>
</evidence>
<dbReference type="AlphaFoldDB" id="A0A1H6SPR2"/>
<keyword evidence="1" id="KW-0812">Transmembrane</keyword>
<dbReference type="STRING" id="529704.SAMN02927913_1416"/>
<reference evidence="2 3" key="1">
    <citation type="submission" date="2016-10" db="EMBL/GenBank/DDBJ databases">
        <authorList>
            <person name="de Groot N.N."/>
        </authorList>
    </citation>
    <scope>NUCLEOTIDE SEQUENCE [LARGE SCALE GENOMIC DNA]</scope>
    <source>
        <strain evidence="2 3">DSM 26515</strain>
    </source>
</reference>
<dbReference type="RefSeq" id="WP_091335287.1">
    <property type="nucleotide sequence ID" value="NZ_FNYC01000002.1"/>
</dbReference>